<accession>A0A2M7XCV7</accession>
<feature type="transmembrane region" description="Helical" evidence="1">
    <location>
        <begin position="884"/>
        <end position="907"/>
    </location>
</feature>
<name>A0A2M7XCV7_9BACT</name>
<keyword evidence="1" id="KW-1133">Transmembrane helix</keyword>
<evidence type="ECO:0000256" key="1">
    <source>
        <dbReference type="SAM" id="Phobius"/>
    </source>
</evidence>
<gene>
    <name evidence="2" type="ORF">CO174_01725</name>
</gene>
<evidence type="ECO:0000313" key="2">
    <source>
        <dbReference type="EMBL" id="PJA45717.1"/>
    </source>
</evidence>
<evidence type="ECO:0000313" key="3">
    <source>
        <dbReference type="Proteomes" id="UP000229385"/>
    </source>
</evidence>
<sequence length="921" mass="105965">MSQWLNEERRQRYDLVRLGNEQVHHQIRGVKALERIAQKRDLSGQNFHPGPTEVTIDFAPLVRAQQEVASSIYAVAQAESANGVILTRIEDGIEASCTIQQGMLDELLVIEDVMRDGFTYLGVRLSRIDGKLSDITGELREANALHQAHLDETRLQGELGRAQMAQLISMQNQEAWKRTRFQEEGAEHRHQEQMGEGRVRFARAANEKYTHAVTQYDTGNIEACLIDLDDVFTQQSTHVPGHILFGVCAFRLGQPAVAKDAFRHAAAYALKDGFTSPYTDAMLRLARLERLVENHDQGLAVIREALEAMTRKAEEEMEMDVNGNPNASTIDLINQLEYEEVLARFVHPDRTESLDEIVRDLRGVLRQQPELRDEVAGSLLWKEAVDADPYLRYGNAPFITLAEYWIEVDAKDKPCADPDLYDMALHLCEVGKVQLPTAVRDHLSWAQQWPTVFIAMLDLNKYEQMQIWIFQTLASKGKDLEAQRVLYADLNPQINGWLPEVVFERFKFEIKDRPVDEEMVRRIKTDLRRILSERPQLRDEVAHDRLFEECRERCPWLSSGNSPYVQLVEAVGMLPLVEALDAPQDVKGDLGILVSEIRRIMHESDWGRRVIASNDQLFMKEVEPFFRRLAGPASAPLPTLEALSTLVRDQAIEVHFYGLMIQPCTDASQLPAFEKCFQQMYVVAKSARHTVATSPLFEGYRRERAMEDARLRREAEMVQQQLKDRLHSADLAWSTAREQLRDVRTRLTKDEDQSTFLRSASIPACLWKVFRERINKLVLYPDRRLIETQPLFPENLISWYEHRTSEINHLLAEVATEEERMQAQQRAERKWYEQQERQKKEQRTLFRQALLWLSGAIICSCFVAISVGLWMTGELPLPDLAVRALPLVVGVVILLKGFCIKISEWVITTRRANRRTPIKEE</sequence>
<organism evidence="2 3">
    <name type="scientific">Candidatus Uhrbacteria bacterium CG_4_9_14_3_um_filter_50_9</name>
    <dbReference type="NCBI Taxonomy" id="1975035"/>
    <lineage>
        <taxon>Bacteria</taxon>
        <taxon>Candidatus Uhriibacteriota</taxon>
    </lineage>
</organism>
<keyword evidence="1" id="KW-0812">Transmembrane</keyword>
<dbReference type="Gene3D" id="1.25.40.10">
    <property type="entry name" value="Tetratricopeptide repeat domain"/>
    <property type="match status" value="1"/>
</dbReference>
<dbReference type="EMBL" id="PFWU01000021">
    <property type="protein sequence ID" value="PJA45717.1"/>
    <property type="molecule type" value="Genomic_DNA"/>
</dbReference>
<feature type="transmembrane region" description="Helical" evidence="1">
    <location>
        <begin position="849"/>
        <end position="872"/>
    </location>
</feature>
<protein>
    <submittedName>
        <fullName evidence="2">Uncharacterized protein</fullName>
    </submittedName>
</protein>
<proteinExistence type="predicted"/>
<dbReference type="SUPFAM" id="SSF48452">
    <property type="entry name" value="TPR-like"/>
    <property type="match status" value="1"/>
</dbReference>
<keyword evidence="1" id="KW-0472">Membrane</keyword>
<dbReference type="InterPro" id="IPR011990">
    <property type="entry name" value="TPR-like_helical_dom_sf"/>
</dbReference>
<reference evidence="3" key="1">
    <citation type="submission" date="2017-09" db="EMBL/GenBank/DDBJ databases">
        <title>Depth-based differentiation of microbial function through sediment-hosted aquifers and enrichment of novel symbionts in the deep terrestrial subsurface.</title>
        <authorList>
            <person name="Probst A.J."/>
            <person name="Ladd B."/>
            <person name="Jarett J.K."/>
            <person name="Geller-Mcgrath D.E."/>
            <person name="Sieber C.M.K."/>
            <person name="Emerson J.B."/>
            <person name="Anantharaman K."/>
            <person name="Thomas B.C."/>
            <person name="Malmstrom R."/>
            <person name="Stieglmeier M."/>
            <person name="Klingl A."/>
            <person name="Woyke T."/>
            <person name="Ryan C.M."/>
            <person name="Banfield J.F."/>
        </authorList>
    </citation>
    <scope>NUCLEOTIDE SEQUENCE [LARGE SCALE GENOMIC DNA]</scope>
</reference>
<dbReference type="AlphaFoldDB" id="A0A2M7XCV7"/>
<dbReference type="Proteomes" id="UP000229385">
    <property type="component" value="Unassembled WGS sequence"/>
</dbReference>
<comment type="caution">
    <text evidence="2">The sequence shown here is derived from an EMBL/GenBank/DDBJ whole genome shotgun (WGS) entry which is preliminary data.</text>
</comment>